<sequence>MKYACCQVGMRTGTGTKFPIANYLDTHLLAFSIPVFLVRYSTDILSNFTSFKYWYDTVLVPIFGDFL</sequence>
<dbReference type="EMBL" id="MNCJ02000323">
    <property type="protein sequence ID" value="KAF5796971.1"/>
    <property type="molecule type" value="Genomic_DNA"/>
</dbReference>
<reference evidence="1" key="1">
    <citation type="journal article" date="2017" name="Nature">
        <title>The sunflower genome provides insights into oil metabolism, flowering and Asterid evolution.</title>
        <authorList>
            <person name="Badouin H."/>
            <person name="Gouzy J."/>
            <person name="Grassa C.J."/>
            <person name="Murat F."/>
            <person name="Staton S.E."/>
            <person name="Cottret L."/>
            <person name="Lelandais-Briere C."/>
            <person name="Owens G.L."/>
            <person name="Carrere S."/>
            <person name="Mayjonade B."/>
            <person name="Legrand L."/>
            <person name="Gill N."/>
            <person name="Kane N.C."/>
            <person name="Bowers J.E."/>
            <person name="Hubner S."/>
            <person name="Bellec A."/>
            <person name="Berard A."/>
            <person name="Berges H."/>
            <person name="Blanchet N."/>
            <person name="Boniface M.C."/>
            <person name="Brunel D."/>
            <person name="Catrice O."/>
            <person name="Chaidir N."/>
            <person name="Claudel C."/>
            <person name="Donnadieu C."/>
            <person name="Faraut T."/>
            <person name="Fievet G."/>
            <person name="Helmstetter N."/>
            <person name="King M."/>
            <person name="Knapp S.J."/>
            <person name="Lai Z."/>
            <person name="Le Paslier M.C."/>
            <person name="Lippi Y."/>
            <person name="Lorenzon L."/>
            <person name="Mandel J.R."/>
            <person name="Marage G."/>
            <person name="Marchand G."/>
            <person name="Marquand E."/>
            <person name="Bret-Mestries E."/>
            <person name="Morien E."/>
            <person name="Nambeesan S."/>
            <person name="Nguyen T."/>
            <person name="Pegot-Espagnet P."/>
            <person name="Pouilly N."/>
            <person name="Raftis F."/>
            <person name="Sallet E."/>
            <person name="Schiex T."/>
            <person name="Thomas J."/>
            <person name="Vandecasteele C."/>
            <person name="Vares D."/>
            <person name="Vear F."/>
            <person name="Vautrin S."/>
            <person name="Crespi M."/>
            <person name="Mangin B."/>
            <person name="Burke J.M."/>
            <person name="Salse J."/>
            <person name="Munos S."/>
            <person name="Vincourt P."/>
            <person name="Rieseberg L.H."/>
            <person name="Langlade N.B."/>
        </authorList>
    </citation>
    <scope>NUCLEOTIDE SEQUENCE</scope>
    <source>
        <tissue evidence="1">Leaves</tissue>
    </source>
</reference>
<evidence type="ECO:0000313" key="2">
    <source>
        <dbReference type="Proteomes" id="UP000215914"/>
    </source>
</evidence>
<organism evidence="1 2">
    <name type="scientific">Helianthus annuus</name>
    <name type="common">Common sunflower</name>
    <dbReference type="NCBI Taxonomy" id="4232"/>
    <lineage>
        <taxon>Eukaryota</taxon>
        <taxon>Viridiplantae</taxon>
        <taxon>Streptophyta</taxon>
        <taxon>Embryophyta</taxon>
        <taxon>Tracheophyta</taxon>
        <taxon>Spermatophyta</taxon>
        <taxon>Magnoliopsida</taxon>
        <taxon>eudicotyledons</taxon>
        <taxon>Gunneridae</taxon>
        <taxon>Pentapetalae</taxon>
        <taxon>asterids</taxon>
        <taxon>campanulids</taxon>
        <taxon>Asterales</taxon>
        <taxon>Asteraceae</taxon>
        <taxon>Asteroideae</taxon>
        <taxon>Heliantheae alliance</taxon>
        <taxon>Heliantheae</taxon>
        <taxon>Helianthus</taxon>
    </lineage>
</organism>
<name>A0A9K3NE60_HELAN</name>
<keyword evidence="2" id="KW-1185">Reference proteome</keyword>
<dbReference type="AlphaFoldDB" id="A0A9K3NE60"/>
<evidence type="ECO:0000313" key="1">
    <source>
        <dbReference type="EMBL" id="KAF5796971.1"/>
    </source>
</evidence>
<comment type="caution">
    <text evidence="1">The sequence shown here is derived from an EMBL/GenBank/DDBJ whole genome shotgun (WGS) entry which is preliminary data.</text>
</comment>
<accession>A0A9K3NE60</accession>
<dbReference type="Proteomes" id="UP000215914">
    <property type="component" value="Unassembled WGS sequence"/>
</dbReference>
<reference evidence="1" key="2">
    <citation type="submission" date="2020-06" db="EMBL/GenBank/DDBJ databases">
        <title>Helianthus annuus Genome sequencing and assembly Release 2.</title>
        <authorList>
            <person name="Gouzy J."/>
            <person name="Langlade N."/>
            <person name="Munos S."/>
        </authorList>
    </citation>
    <scope>NUCLEOTIDE SEQUENCE</scope>
    <source>
        <tissue evidence="1">Leaves</tissue>
    </source>
</reference>
<gene>
    <name evidence="1" type="ORF">HanXRQr2_Chr08g0358101</name>
</gene>
<dbReference type="Gramene" id="mRNA:HanXRQr2_Chr08g0358101">
    <property type="protein sequence ID" value="CDS:HanXRQr2_Chr08g0358101.1"/>
    <property type="gene ID" value="HanXRQr2_Chr08g0358101"/>
</dbReference>
<protein>
    <submittedName>
        <fullName evidence="1">Uncharacterized protein</fullName>
    </submittedName>
</protein>
<proteinExistence type="predicted"/>